<evidence type="ECO:0000313" key="3">
    <source>
        <dbReference type="Proteomes" id="UP000240493"/>
    </source>
</evidence>
<feature type="transmembrane region" description="Helical" evidence="1">
    <location>
        <begin position="32"/>
        <end position="50"/>
    </location>
</feature>
<dbReference type="Proteomes" id="UP000240493">
    <property type="component" value="Unassembled WGS sequence"/>
</dbReference>
<evidence type="ECO:0000313" key="2">
    <source>
        <dbReference type="EMBL" id="PTB43581.1"/>
    </source>
</evidence>
<protein>
    <submittedName>
        <fullName evidence="2">Uncharacterized protein</fullName>
    </submittedName>
</protein>
<keyword evidence="3" id="KW-1185">Reference proteome</keyword>
<evidence type="ECO:0000256" key="1">
    <source>
        <dbReference type="SAM" id="Phobius"/>
    </source>
</evidence>
<feature type="transmembrane region" description="Helical" evidence="1">
    <location>
        <begin position="89"/>
        <end position="111"/>
    </location>
</feature>
<name>A0A2T3ZFJ7_TRIA4</name>
<dbReference type="AlphaFoldDB" id="A0A2T3ZFJ7"/>
<dbReference type="EMBL" id="KZ679259">
    <property type="protein sequence ID" value="PTB43581.1"/>
    <property type="molecule type" value="Genomic_DNA"/>
</dbReference>
<gene>
    <name evidence="2" type="ORF">M441DRAFT_375352</name>
</gene>
<sequence>MYPFASIPSSIYSLARRKGCRFDMQKATSVRTYLDIVPALAYYSGVQISLRRRHRPRRLRRYPAASKDFLAAGRKWNSSLTQRQRKLRLFIRIDITFPPLPLLFSFFSISIPHLDPQQHASII</sequence>
<organism evidence="2 3">
    <name type="scientific">Trichoderma asperellum (strain ATCC 204424 / CBS 433.97 / NBRC 101777)</name>
    <dbReference type="NCBI Taxonomy" id="1042311"/>
    <lineage>
        <taxon>Eukaryota</taxon>
        <taxon>Fungi</taxon>
        <taxon>Dikarya</taxon>
        <taxon>Ascomycota</taxon>
        <taxon>Pezizomycotina</taxon>
        <taxon>Sordariomycetes</taxon>
        <taxon>Hypocreomycetidae</taxon>
        <taxon>Hypocreales</taxon>
        <taxon>Hypocreaceae</taxon>
        <taxon>Trichoderma</taxon>
    </lineage>
</organism>
<reference evidence="2 3" key="1">
    <citation type="submission" date="2016-07" db="EMBL/GenBank/DDBJ databases">
        <title>Multiple horizontal gene transfer events from other fungi enriched the ability of initially mycotrophic Trichoderma (Ascomycota) to feed on dead plant biomass.</title>
        <authorList>
            <consortium name="DOE Joint Genome Institute"/>
            <person name="Aerts A."/>
            <person name="Atanasova L."/>
            <person name="Chenthamara K."/>
            <person name="Zhang J."/>
            <person name="Grujic M."/>
            <person name="Henrissat B."/>
            <person name="Kuo A."/>
            <person name="Salamov A."/>
            <person name="Lipzen A."/>
            <person name="Labutti K."/>
            <person name="Barry K."/>
            <person name="Miao Y."/>
            <person name="Rahimi M.J."/>
            <person name="Shen Q."/>
            <person name="Grigoriev I.V."/>
            <person name="Kubicek C.P."/>
            <person name="Druzhinina I.S."/>
        </authorList>
    </citation>
    <scope>NUCLEOTIDE SEQUENCE [LARGE SCALE GENOMIC DNA]</scope>
    <source>
        <strain evidence="2 3">CBS 433.97</strain>
    </source>
</reference>
<keyword evidence="1" id="KW-0812">Transmembrane</keyword>
<keyword evidence="1" id="KW-0472">Membrane</keyword>
<proteinExistence type="predicted"/>
<accession>A0A2T3ZFJ7</accession>
<keyword evidence="1" id="KW-1133">Transmembrane helix</keyword>